<comment type="similarity">
    <text evidence="2">Belongs to the TEC1 family.</text>
</comment>
<evidence type="ECO:0000256" key="2">
    <source>
        <dbReference type="ARBA" id="ARBA00008421"/>
    </source>
</evidence>
<dbReference type="PANTHER" id="PTHR11834">
    <property type="entry name" value="TRANSCRIPTIONAL ENHANCER FACTOR TEF RELATED"/>
    <property type="match status" value="1"/>
</dbReference>
<keyword evidence="3" id="KW-0805">Transcription regulation</keyword>
<feature type="region of interest" description="Disordered" evidence="7">
    <location>
        <begin position="215"/>
        <end position="234"/>
    </location>
</feature>
<keyword evidence="10" id="KW-1185">Reference proteome</keyword>
<feature type="domain" description="TEA" evidence="8">
    <location>
        <begin position="114"/>
        <end position="188"/>
    </location>
</feature>
<sequence>MDSGYSHTNPHFELSALSATEDLSNFLPIPRPLTVSSIRLRKVLGESDANTQQITPERTPSPTTLKKKAVKLESGKGLRSIKPVALPRGKKALAVEPDLVPYHQYRARQRRDASADEDSVWPEELEGVFMEAIQKIPPIGRKKLNMEGKPHGRNELIADYIFKVTGKKRTRKQVSSHIQVLKNLLRNNPEFMKHVTIEEPRPFWDYDNWGVSSPTRNNSGMPTPDSSKRSSNASDHQFKGEYMKGDYGFTTPSGLYSQDSPSATCNVRPTQFIMWVGASDYVGFGHDRIHTYSQLSFDRPILPKMVLDGIQEWEARFPCLMNTLRTGQEVTVISIESSISVMSLSALDALTLGTNLEVNYTDSVINPQWECTTRIYATGKKVWEMAQAVQPSPQYDGTTKLALPFASDFWAALYTSLSQSGQSPSSPVCQYMMARSKDNEISAEISSLTVVQEIANLPPRVYGSRQLTAVLLWEFMQAGGGEPGITKWREIITPPSCLTLNYTNNNAMNEMLNIDPHQSQHQQYSYPSLSLSSLSPSNANPCAAQVMSLPSPLVTPTDGVRGVTGAHAGSAEKLLQWANIPLNPQFAFDSQFGIDKSMGPYHGIMSSSVGTARRLTMTLNALEGASSHLASQETLSPRNYFAEVCTPTSSLSPLSSKSSPSSTMSSSPNPISASSATTVDDAHSRNYTYDSHSRPQNQHNQHTQGHDADGLSISMPYVCEEQVDDGTGGCRVDFYGVGATMGRGVWTGGFIESMGLT</sequence>
<keyword evidence="5" id="KW-0539">Nucleus</keyword>
<dbReference type="PANTHER" id="PTHR11834:SF0">
    <property type="entry name" value="PROTEIN SCALLOPED"/>
    <property type="match status" value="1"/>
</dbReference>
<proteinExistence type="inferred from homology"/>
<evidence type="ECO:0000256" key="5">
    <source>
        <dbReference type="ARBA" id="ARBA00023242"/>
    </source>
</evidence>
<keyword evidence="4" id="KW-0804">Transcription</keyword>
<organism evidence="9 10">
    <name type="scientific">Terfezia boudieri ATCC MYA-4762</name>
    <dbReference type="NCBI Taxonomy" id="1051890"/>
    <lineage>
        <taxon>Eukaryota</taxon>
        <taxon>Fungi</taxon>
        <taxon>Dikarya</taxon>
        <taxon>Ascomycota</taxon>
        <taxon>Pezizomycotina</taxon>
        <taxon>Pezizomycetes</taxon>
        <taxon>Pezizales</taxon>
        <taxon>Pezizaceae</taxon>
        <taxon>Terfezia</taxon>
    </lineage>
</organism>
<dbReference type="GO" id="GO:0000981">
    <property type="term" value="F:DNA-binding transcription factor activity, RNA polymerase II-specific"/>
    <property type="evidence" value="ECO:0007669"/>
    <property type="project" value="TreeGrafter"/>
</dbReference>
<dbReference type="PRINTS" id="PR00065">
    <property type="entry name" value="TEADOMAIN"/>
</dbReference>
<feature type="compositionally biased region" description="Polar residues" evidence="7">
    <location>
        <begin position="685"/>
        <end position="703"/>
    </location>
</feature>
<dbReference type="Gene3D" id="6.10.20.40">
    <property type="entry name" value="TEA/ATTS domain"/>
    <property type="match status" value="1"/>
</dbReference>
<dbReference type="InParanoid" id="A0A3N4LX37"/>
<feature type="DNA-binding region" description="TEA" evidence="6">
    <location>
        <begin position="114"/>
        <end position="188"/>
    </location>
</feature>
<evidence type="ECO:0000313" key="10">
    <source>
        <dbReference type="Proteomes" id="UP000267821"/>
    </source>
</evidence>
<gene>
    <name evidence="9" type="ORF">L211DRAFT_104849</name>
</gene>
<dbReference type="AlphaFoldDB" id="A0A3N4LX37"/>
<dbReference type="GO" id="GO:0005634">
    <property type="term" value="C:nucleus"/>
    <property type="evidence" value="ECO:0007669"/>
    <property type="project" value="UniProtKB-SubCell"/>
</dbReference>
<evidence type="ECO:0000256" key="4">
    <source>
        <dbReference type="ARBA" id="ARBA00023163"/>
    </source>
</evidence>
<dbReference type="PROSITE" id="PS00554">
    <property type="entry name" value="TEA_1"/>
    <property type="match status" value="1"/>
</dbReference>
<dbReference type="OrthoDB" id="10006572at2759"/>
<dbReference type="Pfam" id="PF01285">
    <property type="entry name" value="TEA"/>
    <property type="match status" value="1"/>
</dbReference>
<dbReference type="STRING" id="1051890.A0A3N4LX37"/>
<dbReference type="GO" id="GO:0005667">
    <property type="term" value="C:transcription regulator complex"/>
    <property type="evidence" value="ECO:0007669"/>
    <property type="project" value="TreeGrafter"/>
</dbReference>
<dbReference type="InterPro" id="IPR038096">
    <property type="entry name" value="TEA/ATTS_sf"/>
</dbReference>
<evidence type="ECO:0000259" key="8">
    <source>
        <dbReference type="PROSITE" id="PS51088"/>
    </source>
</evidence>
<dbReference type="Proteomes" id="UP000267821">
    <property type="component" value="Unassembled WGS sequence"/>
</dbReference>
<feature type="region of interest" description="Disordered" evidence="7">
    <location>
        <begin position="650"/>
        <end position="709"/>
    </location>
</feature>
<evidence type="ECO:0000256" key="3">
    <source>
        <dbReference type="ARBA" id="ARBA00023015"/>
    </source>
</evidence>
<comment type="subcellular location">
    <subcellularLocation>
        <location evidence="1">Nucleus</location>
    </subcellularLocation>
</comment>
<dbReference type="SMART" id="SM00426">
    <property type="entry name" value="TEA"/>
    <property type="match status" value="1"/>
</dbReference>
<protein>
    <recommendedName>
        <fullName evidence="8">TEA domain-containing protein</fullName>
    </recommendedName>
</protein>
<dbReference type="PROSITE" id="PS51088">
    <property type="entry name" value="TEA_2"/>
    <property type="match status" value="1"/>
</dbReference>
<name>A0A3N4LX37_9PEZI</name>
<dbReference type="GO" id="GO:0000978">
    <property type="term" value="F:RNA polymerase II cis-regulatory region sequence-specific DNA binding"/>
    <property type="evidence" value="ECO:0007669"/>
    <property type="project" value="TreeGrafter"/>
</dbReference>
<feature type="compositionally biased region" description="Low complexity" evidence="7">
    <location>
        <begin position="650"/>
        <end position="678"/>
    </location>
</feature>
<reference evidence="9 10" key="1">
    <citation type="journal article" date="2018" name="Nat. Ecol. Evol.">
        <title>Pezizomycetes genomes reveal the molecular basis of ectomycorrhizal truffle lifestyle.</title>
        <authorList>
            <person name="Murat C."/>
            <person name="Payen T."/>
            <person name="Noel B."/>
            <person name="Kuo A."/>
            <person name="Morin E."/>
            <person name="Chen J."/>
            <person name="Kohler A."/>
            <person name="Krizsan K."/>
            <person name="Balestrini R."/>
            <person name="Da Silva C."/>
            <person name="Montanini B."/>
            <person name="Hainaut M."/>
            <person name="Levati E."/>
            <person name="Barry K.W."/>
            <person name="Belfiori B."/>
            <person name="Cichocki N."/>
            <person name="Clum A."/>
            <person name="Dockter R.B."/>
            <person name="Fauchery L."/>
            <person name="Guy J."/>
            <person name="Iotti M."/>
            <person name="Le Tacon F."/>
            <person name="Lindquist E.A."/>
            <person name="Lipzen A."/>
            <person name="Malagnac F."/>
            <person name="Mello A."/>
            <person name="Molinier V."/>
            <person name="Miyauchi S."/>
            <person name="Poulain J."/>
            <person name="Riccioni C."/>
            <person name="Rubini A."/>
            <person name="Sitrit Y."/>
            <person name="Splivallo R."/>
            <person name="Traeger S."/>
            <person name="Wang M."/>
            <person name="Zifcakova L."/>
            <person name="Wipf D."/>
            <person name="Zambonelli A."/>
            <person name="Paolocci F."/>
            <person name="Nowrousian M."/>
            <person name="Ottonello S."/>
            <person name="Baldrian P."/>
            <person name="Spatafora J.W."/>
            <person name="Henrissat B."/>
            <person name="Nagy L.G."/>
            <person name="Aury J.M."/>
            <person name="Wincker P."/>
            <person name="Grigoriev I.V."/>
            <person name="Bonfante P."/>
            <person name="Martin F.M."/>
        </authorList>
    </citation>
    <scope>NUCLEOTIDE SEQUENCE [LARGE SCALE GENOMIC DNA]</scope>
    <source>
        <strain evidence="9 10">ATCC MYA-4762</strain>
    </source>
</reference>
<accession>A0A3N4LX37</accession>
<evidence type="ECO:0000256" key="7">
    <source>
        <dbReference type="SAM" id="MobiDB-lite"/>
    </source>
</evidence>
<evidence type="ECO:0000313" key="9">
    <source>
        <dbReference type="EMBL" id="RPB25221.1"/>
    </source>
</evidence>
<dbReference type="InterPro" id="IPR050937">
    <property type="entry name" value="TEC1_TEAD_TF"/>
</dbReference>
<dbReference type="EMBL" id="ML121538">
    <property type="protein sequence ID" value="RPB25221.1"/>
    <property type="molecule type" value="Genomic_DNA"/>
</dbReference>
<evidence type="ECO:0000256" key="6">
    <source>
        <dbReference type="PROSITE-ProRule" id="PRU00505"/>
    </source>
</evidence>
<dbReference type="InterPro" id="IPR000818">
    <property type="entry name" value="TEA/ATTS_dom"/>
</dbReference>
<evidence type="ECO:0000256" key="1">
    <source>
        <dbReference type="ARBA" id="ARBA00004123"/>
    </source>
</evidence>